<evidence type="ECO:0000259" key="6">
    <source>
        <dbReference type="PROSITE" id="PS50093"/>
    </source>
</evidence>
<evidence type="ECO:0000256" key="1">
    <source>
        <dbReference type="ARBA" id="ARBA00004141"/>
    </source>
</evidence>
<feature type="domain" description="PKD" evidence="6">
    <location>
        <begin position="1389"/>
        <end position="1452"/>
    </location>
</feature>
<evidence type="ECO:0000313" key="8">
    <source>
        <dbReference type="Proteomes" id="UP001500067"/>
    </source>
</evidence>
<protein>
    <recommendedName>
        <fullName evidence="6">PKD domain-containing protein</fullName>
    </recommendedName>
</protein>
<keyword evidence="2" id="KW-0812">Transmembrane</keyword>
<organism evidence="7 8">
    <name type="scientific">Nemorincola caseinilytica</name>
    <dbReference type="NCBI Taxonomy" id="2054315"/>
    <lineage>
        <taxon>Bacteria</taxon>
        <taxon>Pseudomonadati</taxon>
        <taxon>Bacteroidota</taxon>
        <taxon>Chitinophagia</taxon>
        <taxon>Chitinophagales</taxon>
        <taxon>Chitinophagaceae</taxon>
        <taxon>Nemorincola</taxon>
    </lineage>
</organism>
<dbReference type="EMBL" id="BAABFA010000024">
    <property type="protein sequence ID" value="GAA4469544.1"/>
    <property type="molecule type" value="Genomic_DNA"/>
</dbReference>
<accession>A0ABP8NQT5</accession>
<dbReference type="Gene3D" id="2.60.40.10">
    <property type="entry name" value="Immunoglobulins"/>
    <property type="match status" value="4"/>
</dbReference>
<evidence type="ECO:0000313" key="7">
    <source>
        <dbReference type="EMBL" id="GAA4469544.1"/>
    </source>
</evidence>
<dbReference type="CDD" id="cd00146">
    <property type="entry name" value="PKD"/>
    <property type="match status" value="2"/>
</dbReference>
<keyword evidence="8" id="KW-1185">Reference proteome</keyword>
<comment type="caution">
    <text evidence="7">The sequence shown here is derived from an EMBL/GenBank/DDBJ whole genome shotgun (WGS) entry which is preliminary data.</text>
</comment>
<dbReference type="SUPFAM" id="SSF49299">
    <property type="entry name" value="PKD domain"/>
    <property type="match status" value="3"/>
</dbReference>
<gene>
    <name evidence="7" type="ORF">GCM10023093_29190</name>
</gene>
<dbReference type="Pfam" id="PF00801">
    <property type="entry name" value="PKD"/>
    <property type="match status" value="2"/>
</dbReference>
<evidence type="ECO:0000256" key="2">
    <source>
        <dbReference type="ARBA" id="ARBA00022692"/>
    </source>
</evidence>
<sequence>MAKLYRKLLFTVAFLVTALPLFANHLVGMDLFYTHVSGNTYKITLIAYADCGSASTTSAFGLLPTSTPTVHIYDGNILHNSINLSVQAPSAGVEITPVCPAFLSLTQCTDPSFSTPGIKKFVYSANYTLPHASSVWRFIFTGTMGAGALAGRALSITNISSAPVTYIQLVDTLNNLSAPNSNVTLTSVPTPYYCASTASNYNPGAVDPNGDALNFSLVNGAAGSTSSVPGGDVTYFPPYSGTSPLDASAMSFDNATGQISFTASSLQRSLVVYNIREFRGGTFVGSCQREMTFLVQSCSNTPPNGSLSGASAGTITDNTHFNICQNSGPFTLNIFPFQAVTTNNIVVTTSGLPAGLTFTTTGNNTPSPHCVISWNSTGVAPGAYTFYVTYTDNNCPLSGTQTIAYTITVLPQPTISQTLLAAATCLKKGAITITPGGGGFPWTIKVSRLTSPFDTIQTFGGSTGAFTDSLWPGNYTITAFSSGAGCRATTTVNIAAPSFPTPAVTLTNPSFCGNNNGAIRLSGLIAGTTDTVKYNRNGIPQPPQLYTVAADGSITITGLLAGTYSNIVVSFGNCASTPVGPYSLVNPAFTMRAISGVSPTFCGACDGSVTLFGLRPGQLDTITYWKDGGLQAPVVRLIGADSQVVITGLCPGTYANFVARTSGICVSNALGPVVLAIPPFTARAITSTNPPYCGICTGTMTIWGLRPGQTDTIHFWKDGVPQTPVVRTIGTDSTATITGLCAGTYSNIIVRTAGICVSNTMGPVTLTVPPFTVRTLSFTNPPYCGICTGTITLYGLYPGQTDTIRFTKDGVAQTPIVRTVAVDSTVVITGLCAGLYDNFEVRTGGVCVSNIIGPANLTVPPFTMRASSHVNPDYCGICNGVVRLYGLYPGQTDTIYYKKDGVAQPPHVQLVGPDSIITISGLCAGMYNDFVARTGGVCMSNILGPENLTVPAFTMSYLTFTNPPYCGICTGTITLHGLFPGQLDTITYTKDGVPQTPFVHVVAGDSTITITGLCAGLYDNFVARTGGVCVSNTLGPANLTVPPFTMRALSFTNPPYCGICTGTVTLYGLYPGQADTIYFTKDGIAQPPVAATVAADSTIVLTGLCAGLYDNFVARAGGVCVSNTLGPANLTVPPFTIRALSRTNPTKCGFCDGIVRVHGLYPGQTDTISYTKDGVPQTPVPYVVGPDSIAVIAGLCEGTYSNFVARTGGVCVSNSLGPISLVDPPIIPAFDFFVQLNCSADTVTFTNNSSPASDLTYRWFFGDGDSSVLTNPVHIYTLPAIYKAKLIITNTRCVDSIEKDIPITNLVRAGFTATPDSFVCTGDPVTLTNTSLGFNLNYLWSFGDGASATSKDAVHTYSRTGTYQIMMALSNDVPCRDTVYTTMMVDSISKVSITATDSVLCGGKTVTFTAIYAGIGNTGILWSFGDGSTIANVNPVVHAFDRPGTLSVRIDAFYRACPDTFATRTTWVYDHPQIYLGPDVSICAGSNPIVISDRDNANAMGMRWQWSTGSRDNSITVGAPGVYWAKAIVDGCTTTDTIEVKQDCYMDVANAFTPNGDGMNDYFMPRPLAGKGLSTFTMTIYNRWGQIIFETENIEGRGWDGRYNGAAQPEGVYVYKIDAAFKDGQMEKRQGNVTLLR</sequence>
<dbReference type="InterPro" id="IPR000601">
    <property type="entry name" value="PKD_dom"/>
</dbReference>
<dbReference type="InterPro" id="IPR013783">
    <property type="entry name" value="Ig-like_fold"/>
</dbReference>
<keyword evidence="4" id="KW-1133">Transmembrane helix</keyword>
<dbReference type="PANTHER" id="PTHR46730:SF1">
    <property type="entry name" value="PLAT DOMAIN-CONTAINING PROTEIN"/>
    <property type="match status" value="1"/>
</dbReference>
<dbReference type="Pfam" id="PF18911">
    <property type="entry name" value="PKD_4"/>
    <property type="match status" value="1"/>
</dbReference>
<evidence type="ECO:0000256" key="5">
    <source>
        <dbReference type="ARBA" id="ARBA00023136"/>
    </source>
</evidence>
<dbReference type="Pfam" id="PF13585">
    <property type="entry name" value="CHU_C"/>
    <property type="match status" value="1"/>
</dbReference>
<keyword evidence="5" id="KW-0472">Membrane</keyword>
<dbReference type="InterPro" id="IPR026341">
    <property type="entry name" value="T9SS_type_B"/>
</dbReference>
<dbReference type="NCBIfam" id="TIGR04131">
    <property type="entry name" value="Bac_Flav_CTERM"/>
    <property type="match status" value="1"/>
</dbReference>
<reference evidence="8" key="1">
    <citation type="journal article" date="2019" name="Int. J. Syst. Evol. Microbiol.">
        <title>The Global Catalogue of Microorganisms (GCM) 10K type strain sequencing project: providing services to taxonomists for standard genome sequencing and annotation.</title>
        <authorList>
            <consortium name="The Broad Institute Genomics Platform"/>
            <consortium name="The Broad Institute Genome Sequencing Center for Infectious Disease"/>
            <person name="Wu L."/>
            <person name="Ma J."/>
        </authorList>
    </citation>
    <scope>NUCLEOTIDE SEQUENCE [LARGE SCALE GENOMIC DNA]</scope>
    <source>
        <strain evidence="8">JCM 32105</strain>
    </source>
</reference>
<proteinExistence type="predicted"/>
<dbReference type="PANTHER" id="PTHR46730">
    <property type="entry name" value="POLYCYSTIN-1"/>
    <property type="match status" value="1"/>
</dbReference>
<dbReference type="InterPro" id="IPR035986">
    <property type="entry name" value="PKD_dom_sf"/>
</dbReference>
<keyword evidence="3" id="KW-0677">Repeat</keyword>
<dbReference type="Proteomes" id="UP001500067">
    <property type="component" value="Unassembled WGS sequence"/>
</dbReference>
<evidence type="ECO:0000256" key="3">
    <source>
        <dbReference type="ARBA" id="ARBA00022737"/>
    </source>
</evidence>
<feature type="domain" description="PKD" evidence="6">
    <location>
        <begin position="1242"/>
        <end position="1291"/>
    </location>
</feature>
<dbReference type="SMART" id="SM00089">
    <property type="entry name" value="PKD"/>
    <property type="match status" value="3"/>
</dbReference>
<dbReference type="RefSeq" id="WP_345084808.1">
    <property type="nucleotide sequence ID" value="NZ_BAABFA010000024.1"/>
</dbReference>
<feature type="domain" description="PKD" evidence="6">
    <location>
        <begin position="1325"/>
        <end position="1385"/>
    </location>
</feature>
<comment type="subcellular location">
    <subcellularLocation>
        <location evidence="1">Membrane</location>
        <topology evidence="1">Multi-pass membrane protein</topology>
    </subcellularLocation>
</comment>
<dbReference type="Pfam" id="PF05345">
    <property type="entry name" value="He_PIG"/>
    <property type="match status" value="1"/>
</dbReference>
<dbReference type="PROSITE" id="PS50093">
    <property type="entry name" value="PKD"/>
    <property type="match status" value="3"/>
</dbReference>
<evidence type="ECO:0000256" key="4">
    <source>
        <dbReference type="ARBA" id="ARBA00022989"/>
    </source>
</evidence>
<dbReference type="InterPro" id="IPR022409">
    <property type="entry name" value="PKD/Chitinase_dom"/>
</dbReference>
<name>A0ABP8NQT5_9BACT</name>